<dbReference type="STRING" id="137246.A0A401TH02"/>
<evidence type="ECO:0000256" key="1">
    <source>
        <dbReference type="SAM" id="MobiDB-lite"/>
    </source>
</evidence>
<feature type="domain" description="PH" evidence="2">
    <location>
        <begin position="35"/>
        <end position="107"/>
    </location>
</feature>
<dbReference type="Proteomes" id="UP000287033">
    <property type="component" value="Unassembled WGS sequence"/>
</dbReference>
<accession>A0A401TH02</accession>
<evidence type="ECO:0000313" key="4">
    <source>
        <dbReference type="Proteomes" id="UP000287033"/>
    </source>
</evidence>
<feature type="compositionally biased region" description="Basic and acidic residues" evidence="1">
    <location>
        <begin position="1"/>
        <end position="12"/>
    </location>
</feature>
<comment type="caution">
    <text evidence="3">The sequence shown here is derived from an EMBL/GenBank/DDBJ whole genome shotgun (WGS) entry which is preliminary data.</text>
</comment>
<name>A0A401TH02_CHIPU</name>
<organism evidence="3 4">
    <name type="scientific">Chiloscyllium punctatum</name>
    <name type="common">Brownbanded bambooshark</name>
    <name type="synonym">Hemiscyllium punctatum</name>
    <dbReference type="NCBI Taxonomy" id="137246"/>
    <lineage>
        <taxon>Eukaryota</taxon>
        <taxon>Metazoa</taxon>
        <taxon>Chordata</taxon>
        <taxon>Craniata</taxon>
        <taxon>Vertebrata</taxon>
        <taxon>Chondrichthyes</taxon>
        <taxon>Elasmobranchii</taxon>
        <taxon>Galeomorphii</taxon>
        <taxon>Galeoidea</taxon>
        <taxon>Orectolobiformes</taxon>
        <taxon>Hemiscylliidae</taxon>
        <taxon>Chiloscyllium</taxon>
    </lineage>
</organism>
<keyword evidence="4" id="KW-1185">Reference proteome</keyword>
<dbReference type="OrthoDB" id="294251at2759"/>
<dbReference type="EMBL" id="BEZZ01068679">
    <property type="protein sequence ID" value="GCC41893.1"/>
    <property type="molecule type" value="Genomic_DNA"/>
</dbReference>
<dbReference type="InterPro" id="IPR001849">
    <property type="entry name" value="PH_domain"/>
</dbReference>
<dbReference type="SUPFAM" id="SSF50729">
    <property type="entry name" value="PH domain-like"/>
    <property type="match status" value="1"/>
</dbReference>
<feature type="non-terminal residue" evidence="3">
    <location>
        <position position="110"/>
    </location>
</feature>
<dbReference type="AlphaFoldDB" id="A0A401TH02"/>
<dbReference type="InterPro" id="IPR011993">
    <property type="entry name" value="PH-like_dom_sf"/>
</dbReference>
<gene>
    <name evidence="3" type="ORF">chiPu_0025928</name>
</gene>
<reference evidence="3 4" key="1">
    <citation type="journal article" date="2018" name="Nat. Ecol. Evol.">
        <title>Shark genomes provide insights into elasmobranch evolution and the origin of vertebrates.</title>
        <authorList>
            <person name="Hara Y"/>
            <person name="Yamaguchi K"/>
            <person name="Onimaru K"/>
            <person name="Kadota M"/>
            <person name="Koyanagi M"/>
            <person name="Keeley SD"/>
            <person name="Tatsumi K"/>
            <person name="Tanaka K"/>
            <person name="Motone F"/>
            <person name="Kageyama Y"/>
            <person name="Nozu R"/>
            <person name="Adachi N"/>
            <person name="Nishimura O"/>
            <person name="Nakagawa R"/>
            <person name="Tanegashima C"/>
            <person name="Kiyatake I"/>
            <person name="Matsumoto R"/>
            <person name="Murakumo K"/>
            <person name="Nishida K"/>
            <person name="Terakita A"/>
            <person name="Kuratani S"/>
            <person name="Sato K"/>
            <person name="Hyodo S Kuraku.S."/>
        </authorList>
    </citation>
    <scope>NUCLEOTIDE SEQUENCE [LARGE SCALE GENOMIC DNA]</scope>
</reference>
<proteinExistence type="predicted"/>
<feature type="region of interest" description="Disordered" evidence="1">
    <location>
        <begin position="1"/>
        <end position="30"/>
    </location>
</feature>
<evidence type="ECO:0000259" key="2">
    <source>
        <dbReference type="Pfam" id="PF00169"/>
    </source>
</evidence>
<dbReference type="Pfam" id="PF00169">
    <property type="entry name" value="PH"/>
    <property type="match status" value="1"/>
</dbReference>
<dbReference type="OMA" id="YEERKCH"/>
<evidence type="ECO:0000313" key="3">
    <source>
        <dbReference type="EMBL" id="GCC41893.1"/>
    </source>
</evidence>
<protein>
    <recommendedName>
        <fullName evidence="2">PH domain-containing protein</fullName>
    </recommendedName>
</protein>
<dbReference type="Gene3D" id="2.30.29.30">
    <property type="entry name" value="Pleckstrin-homology domain (PH domain)/Phosphotyrosine-binding domain (PTB)"/>
    <property type="match status" value="1"/>
</dbReference>
<sequence>MREEDAERHGDSLPEQSELAVSSPVSVSRELPPRLCGYLNKLSGKGPLKGFKSRWFVFEPLHCHLFYFKGSSDAIPLGVIDIADSSFTYDLEAEEGQFEIHSGGRDYTLK</sequence>